<proteinExistence type="predicted"/>
<keyword evidence="3" id="KW-0805">Transcription regulation</keyword>
<organism evidence="8 9">
    <name type="scientific">Aspergillus keveii</name>
    <dbReference type="NCBI Taxonomy" id="714993"/>
    <lineage>
        <taxon>Eukaryota</taxon>
        <taxon>Fungi</taxon>
        <taxon>Dikarya</taxon>
        <taxon>Ascomycota</taxon>
        <taxon>Pezizomycotina</taxon>
        <taxon>Eurotiomycetes</taxon>
        <taxon>Eurotiomycetidae</taxon>
        <taxon>Eurotiales</taxon>
        <taxon>Aspergillaceae</taxon>
        <taxon>Aspergillus</taxon>
        <taxon>Aspergillus subgen. Nidulantes</taxon>
    </lineage>
</organism>
<dbReference type="PANTHER" id="PTHR31845:SF19">
    <property type="entry name" value="TRANSCRIPTION FACTOR DOMAIN-CONTAINING PROTEIN"/>
    <property type="match status" value="1"/>
</dbReference>
<dbReference type="EMBL" id="JBFTWV010000003">
    <property type="protein sequence ID" value="KAL2800589.1"/>
    <property type="molecule type" value="Genomic_DNA"/>
</dbReference>
<evidence type="ECO:0000313" key="8">
    <source>
        <dbReference type="EMBL" id="KAL2800589.1"/>
    </source>
</evidence>
<evidence type="ECO:0000256" key="7">
    <source>
        <dbReference type="SAM" id="MobiDB-lite"/>
    </source>
</evidence>
<reference evidence="8 9" key="1">
    <citation type="submission" date="2024-07" db="EMBL/GenBank/DDBJ databases">
        <title>Section-level genome sequencing and comparative genomics of Aspergillus sections Usti and Cavernicolus.</title>
        <authorList>
            <consortium name="Lawrence Berkeley National Laboratory"/>
            <person name="Nybo J.L."/>
            <person name="Vesth T.C."/>
            <person name="Theobald S."/>
            <person name="Frisvad J.C."/>
            <person name="Larsen T.O."/>
            <person name="Kjaerboelling I."/>
            <person name="Rothschild-Mancinelli K."/>
            <person name="Lyhne E.K."/>
            <person name="Kogle M.E."/>
            <person name="Barry K."/>
            <person name="Clum A."/>
            <person name="Na H."/>
            <person name="Ledsgaard L."/>
            <person name="Lin J."/>
            <person name="Lipzen A."/>
            <person name="Kuo A."/>
            <person name="Riley R."/>
            <person name="Mondo S."/>
            <person name="Labutti K."/>
            <person name="Haridas S."/>
            <person name="Pangalinan J."/>
            <person name="Salamov A.A."/>
            <person name="Simmons B.A."/>
            <person name="Magnuson J.K."/>
            <person name="Chen J."/>
            <person name="Drula E."/>
            <person name="Henrissat B."/>
            <person name="Wiebenga A."/>
            <person name="Lubbers R.J."/>
            <person name="Gomes A.C."/>
            <person name="Makela M.R."/>
            <person name="Stajich J."/>
            <person name="Grigoriev I.V."/>
            <person name="Mortensen U.H."/>
            <person name="De Vries R.P."/>
            <person name="Baker S.E."/>
            <person name="Andersen M.R."/>
        </authorList>
    </citation>
    <scope>NUCLEOTIDE SEQUENCE [LARGE SCALE GENOMIC DNA]</scope>
    <source>
        <strain evidence="8 9">CBS 209.92</strain>
    </source>
</reference>
<dbReference type="InterPro" id="IPR051089">
    <property type="entry name" value="prtT"/>
</dbReference>
<gene>
    <name evidence="8" type="ORF">BJX66DRAFT_332153</name>
</gene>
<comment type="subcellular location">
    <subcellularLocation>
        <location evidence="1">Nucleus</location>
    </subcellularLocation>
</comment>
<keyword evidence="4" id="KW-0238">DNA-binding</keyword>
<dbReference type="CDD" id="cd12148">
    <property type="entry name" value="fungal_TF_MHR"/>
    <property type="match status" value="1"/>
</dbReference>
<keyword evidence="2" id="KW-0862">Zinc</keyword>
<accession>A0ABR4GND8</accession>
<dbReference type="PANTHER" id="PTHR31845">
    <property type="entry name" value="FINGER DOMAIN PROTEIN, PUTATIVE-RELATED"/>
    <property type="match status" value="1"/>
</dbReference>
<evidence type="ECO:0000256" key="4">
    <source>
        <dbReference type="ARBA" id="ARBA00023125"/>
    </source>
</evidence>
<evidence type="ECO:0000256" key="5">
    <source>
        <dbReference type="ARBA" id="ARBA00023163"/>
    </source>
</evidence>
<feature type="region of interest" description="Disordered" evidence="7">
    <location>
        <begin position="492"/>
        <end position="518"/>
    </location>
</feature>
<feature type="region of interest" description="Disordered" evidence="7">
    <location>
        <begin position="22"/>
        <end position="47"/>
    </location>
</feature>
<evidence type="ECO:0000256" key="6">
    <source>
        <dbReference type="ARBA" id="ARBA00023242"/>
    </source>
</evidence>
<keyword evidence="9" id="KW-1185">Reference proteome</keyword>
<protein>
    <recommendedName>
        <fullName evidence="10">Transcription factor domain-containing protein</fullName>
    </recommendedName>
</protein>
<evidence type="ECO:0000256" key="2">
    <source>
        <dbReference type="ARBA" id="ARBA00022833"/>
    </source>
</evidence>
<evidence type="ECO:0000256" key="1">
    <source>
        <dbReference type="ARBA" id="ARBA00004123"/>
    </source>
</evidence>
<sequence length="584" mass="65236">MHTQDTRGLCLHTALDPNRIILGDGDGNGDGESNDASPAVPEITQGREMGDPIDLNLISRPSAQSLYEGFYKHFNCLVGLLDPDLYTFSYTRQRSILLFTSILTISSRVFRPESYPILREHSESLLGKALLACDSAVENIWSIVCMYYWKDVGDTRGYTLVGFALRMAASAEWNKTRRHCACDRSEASESHETELEVRQRRDKDRVWLALGNIDRTSSYFTDRPLFLAPIDRESASRSWLTLDDWTYPLGDGKAVGGSELTRIAQPAYDIMMKSRKQASGSKLADNDIFKAAIKELNKGLAEWGEYWPTVFTKFPSSEPWQVPLIYFFRDYMRLSFNSVLLHRILAANDNNALHEDAVETILVCYSSALGVLRQSISLGRLDVLYYLWDTAHLMTAYAAMMLLKLMKQAARVPGVSLEVGFKVLSEASAIHASAADSLGSCYERLDPAKPLLPCPLNAQARLLSAIVFRVQSEFRLRGPYISVANDNFVSRASSTQSQSRPADPGLSPGHYRDNLSPSNEMALAGPLGSYYSTSLHITNTHTQPSVSQITEDMFFSLESGFMDSRFTDVGLLAWDEPGIFIDPR</sequence>
<comment type="caution">
    <text evidence="8">The sequence shown here is derived from an EMBL/GenBank/DDBJ whole genome shotgun (WGS) entry which is preliminary data.</text>
</comment>
<name>A0ABR4GND8_9EURO</name>
<keyword evidence="6" id="KW-0539">Nucleus</keyword>
<keyword evidence="5" id="KW-0804">Transcription</keyword>
<evidence type="ECO:0000256" key="3">
    <source>
        <dbReference type="ARBA" id="ARBA00023015"/>
    </source>
</evidence>
<evidence type="ECO:0000313" key="9">
    <source>
        <dbReference type="Proteomes" id="UP001610563"/>
    </source>
</evidence>
<dbReference type="Proteomes" id="UP001610563">
    <property type="component" value="Unassembled WGS sequence"/>
</dbReference>
<evidence type="ECO:0008006" key="10">
    <source>
        <dbReference type="Google" id="ProtNLM"/>
    </source>
</evidence>